<comment type="caution">
    <text evidence="1">The sequence shown here is derived from an EMBL/GenBank/DDBJ whole genome shotgun (WGS) entry which is preliminary data.</text>
</comment>
<name>A0AAV1T8X5_9STRA</name>
<gene>
    <name evidence="1" type="ORF">PM001_LOCUS4084</name>
</gene>
<reference evidence="1" key="1">
    <citation type="submission" date="2024-01" db="EMBL/GenBank/DDBJ databases">
        <authorList>
            <person name="Webb A."/>
        </authorList>
    </citation>
    <scope>NUCLEOTIDE SEQUENCE</scope>
    <source>
        <strain evidence="1">Pm1</strain>
    </source>
</reference>
<dbReference type="EMBL" id="CAKLBY020000035">
    <property type="protein sequence ID" value="CAK7910178.1"/>
    <property type="molecule type" value="Genomic_DNA"/>
</dbReference>
<evidence type="ECO:0000313" key="1">
    <source>
        <dbReference type="EMBL" id="CAK7910178.1"/>
    </source>
</evidence>
<proteinExistence type="predicted"/>
<evidence type="ECO:0000313" key="2">
    <source>
        <dbReference type="Proteomes" id="UP001162060"/>
    </source>
</evidence>
<dbReference type="AlphaFoldDB" id="A0AAV1T8X5"/>
<organism evidence="1 2">
    <name type="scientific">Peronospora matthiolae</name>
    <dbReference type="NCBI Taxonomy" id="2874970"/>
    <lineage>
        <taxon>Eukaryota</taxon>
        <taxon>Sar</taxon>
        <taxon>Stramenopiles</taxon>
        <taxon>Oomycota</taxon>
        <taxon>Peronosporomycetes</taxon>
        <taxon>Peronosporales</taxon>
        <taxon>Peronosporaceae</taxon>
        <taxon>Peronospora</taxon>
    </lineage>
</organism>
<dbReference type="Proteomes" id="UP001162060">
    <property type="component" value="Unassembled WGS sequence"/>
</dbReference>
<accession>A0AAV1T8X5</accession>
<protein>
    <submittedName>
        <fullName evidence="1">Uncharacterized protein</fullName>
    </submittedName>
</protein>
<sequence>MLTALTNRTQALEASQMQIDEDERLRGAIDSNSFASALERGMGGTTFTS</sequence>